<evidence type="ECO:0000256" key="7">
    <source>
        <dbReference type="ARBA" id="ARBA00023125"/>
    </source>
</evidence>
<dbReference type="InterPro" id="IPR036390">
    <property type="entry name" value="WH_DNA-bd_sf"/>
</dbReference>
<dbReference type="InterPro" id="IPR027417">
    <property type="entry name" value="P-loop_NTPase"/>
</dbReference>
<dbReference type="SMART" id="SM00490">
    <property type="entry name" value="HELICc"/>
    <property type="match status" value="1"/>
</dbReference>
<evidence type="ECO:0000256" key="8">
    <source>
        <dbReference type="ARBA" id="ARBA00023235"/>
    </source>
</evidence>
<dbReference type="GO" id="GO:0005524">
    <property type="term" value="F:ATP binding"/>
    <property type="evidence" value="ECO:0007669"/>
    <property type="project" value="UniProtKB-KW"/>
</dbReference>
<keyword evidence="8" id="KW-0413">Isomerase</keyword>
<dbReference type="EMBL" id="BJUB01000004">
    <property type="protein sequence ID" value="GEK20900.1"/>
    <property type="molecule type" value="Genomic_DNA"/>
</dbReference>
<evidence type="ECO:0000256" key="12">
    <source>
        <dbReference type="ARBA" id="ARBA00044550"/>
    </source>
</evidence>
<dbReference type="PROSITE" id="PS51192">
    <property type="entry name" value="HELICASE_ATP_BIND_1"/>
    <property type="match status" value="1"/>
</dbReference>
<dbReference type="NCBIfam" id="TIGR00614">
    <property type="entry name" value="recQ_fam"/>
    <property type="match status" value="1"/>
</dbReference>
<dbReference type="SUPFAM" id="SSF52540">
    <property type="entry name" value="P-loop containing nucleoside triphosphate hydrolases"/>
    <property type="match status" value="1"/>
</dbReference>
<dbReference type="InterPro" id="IPR021938">
    <property type="entry name" value="DUF3553"/>
</dbReference>
<dbReference type="EC" id="5.6.2.4" evidence="10"/>
<evidence type="ECO:0000259" key="14">
    <source>
        <dbReference type="PROSITE" id="PS51194"/>
    </source>
</evidence>
<keyword evidence="7" id="KW-0238">DNA-binding</keyword>
<evidence type="ECO:0000256" key="10">
    <source>
        <dbReference type="ARBA" id="ARBA00034808"/>
    </source>
</evidence>
<dbReference type="InterPro" id="IPR004589">
    <property type="entry name" value="DNA_helicase_ATP-dep_RecQ"/>
</dbReference>
<dbReference type="InterPro" id="IPR002464">
    <property type="entry name" value="DNA/RNA_helicase_DEAH_CS"/>
</dbReference>
<keyword evidence="5 15" id="KW-0347">Helicase</keyword>
<evidence type="ECO:0000256" key="11">
    <source>
        <dbReference type="ARBA" id="ARBA00044535"/>
    </source>
</evidence>
<dbReference type="GO" id="GO:0006310">
    <property type="term" value="P:DNA recombination"/>
    <property type="evidence" value="ECO:0007669"/>
    <property type="project" value="InterPro"/>
</dbReference>
<evidence type="ECO:0000256" key="3">
    <source>
        <dbReference type="ARBA" id="ARBA00022741"/>
    </source>
</evidence>
<evidence type="ECO:0000256" key="2">
    <source>
        <dbReference type="ARBA" id="ARBA00022723"/>
    </source>
</evidence>
<dbReference type="GO" id="GO:0043590">
    <property type="term" value="C:bacterial nucleoid"/>
    <property type="evidence" value="ECO:0007669"/>
    <property type="project" value="TreeGrafter"/>
</dbReference>
<evidence type="ECO:0000256" key="9">
    <source>
        <dbReference type="ARBA" id="ARBA00034617"/>
    </source>
</evidence>
<dbReference type="SUPFAM" id="SSF46785">
    <property type="entry name" value="Winged helix' DNA-binding domain"/>
    <property type="match status" value="1"/>
</dbReference>
<keyword evidence="6" id="KW-0067">ATP-binding</keyword>
<reference evidence="15 16" key="1">
    <citation type="submission" date="2019-07" db="EMBL/GenBank/DDBJ databases">
        <title>Whole genome shotgun sequence of Cellulomonas xylanilytica NBRC 101102.</title>
        <authorList>
            <person name="Hosoyama A."/>
            <person name="Uohara A."/>
            <person name="Ohji S."/>
            <person name="Ichikawa N."/>
        </authorList>
    </citation>
    <scope>NUCLEOTIDE SEQUENCE [LARGE SCALE GENOMIC DNA]</scope>
    <source>
        <strain evidence="15 16">NBRC 101102</strain>
    </source>
</reference>
<gene>
    <name evidence="15" type="primary">recQ</name>
    <name evidence="15" type="ORF">CXY01_14200</name>
</gene>
<evidence type="ECO:0000256" key="1">
    <source>
        <dbReference type="ARBA" id="ARBA00005446"/>
    </source>
</evidence>
<dbReference type="GO" id="GO:0005737">
    <property type="term" value="C:cytoplasm"/>
    <property type="evidence" value="ECO:0007669"/>
    <property type="project" value="TreeGrafter"/>
</dbReference>
<dbReference type="PANTHER" id="PTHR13710">
    <property type="entry name" value="DNA HELICASE RECQ FAMILY MEMBER"/>
    <property type="match status" value="1"/>
</dbReference>
<sequence>MLGPGASLRDVQSDALSGLRGHDTLLVARSGAGKTAVYAIATLLTGRLTVVVSPLLSLQRDQVGALRDAGLRADSVSSARSRPQRRAALQDAAAGRLDAILLAPEQLVRSEVLECLEQADVGLVVVDEAHCVSEWGHDFRPDYLAVAEVVPRLGRPRLLALTATASPRVQAEIVERLGMTDPHVLVRDADRPNIWLGVRHVPTARDRDDLVVRTVLEHHEPTVVYARTHGHTEALAEALTEAGRPTEAYHGGLAARERARVQDDFLSGRTDLLVATSAFGMGVDRADIRLVVHAGLPPSLDSYYQEVGRAGRDERPARAVALVLPGEVGLNRFLTTTAGPRPTSARAVLRAVAGGARSRYDVVAATGLAQRTASRALGALLDAGVLRADGDGYRTTTQDESAALRALQERRERLRAIDRSRVELVQTYADSSDCRRRLLLELLGESHPDRCGACDSCDAGTSVDVEDARLSGGQPVVHAQWGPGTVSAVEADRVTVLFDDRGYVTLDTAVALDSGLLTPR</sequence>
<feature type="domain" description="Helicase ATP-binding" evidence="13">
    <location>
        <begin position="15"/>
        <end position="183"/>
    </location>
</feature>
<dbReference type="Pfam" id="PF12073">
    <property type="entry name" value="DUF3553"/>
    <property type="match status" value="1"/>
</dbReference>
<feature type="domain" description="Helicase C-terminal" evidence="14">
    <location>
        <begin position="206"/>
        <end position="353"/>
    </location>
</feature>
<evidence type="ECO:0000313" key="15">
    <source>
        <dbReference type="EMBL" id="GEK20900.1"/>
    </source>
</evidence>
<keyword evidence="2" id="KW-0479">Metal-binding</keyword>
<dbReference type="Proteomes" id="UP000321118">
    <property type="component" value="Unassembled WGS sequence"/>
</dbReference>
<evidence type="ECO:0000313" key="16">
    <source>
        <dbReference type="Proteomes" id="UP000321118"/>
    </source>
</evidence>
<dbReference type="InterPro" id="IPR001650">
    <property type="entry name" value="Helicase_C-like"/>
</dbReference>
<evidence type="ECO:0000259" key="13">
    <source>
        <dbReference type="PROSITE" id="PS51192"/>
    </source>
</evidence>
<dbReference type="Gene3D" id="3.40.50.300">
    <property type="entry name" value="P-loop containing nucleotide triphosphate hydrolases"/>
    <property type="match status" value="2"/>
</dbReference>
<keyword evidence="16" id="KW-1185">Reference proteome</keyword>
<keyword evidence="3" id="KW-0547">Nucleotide-binding</keyword>
<dbReference type="PROSITE" id="PS51194">
    <property type="entry name" value="HELICASE_CTER"/>
    <property type="match status" value="1"/>
</dbReference>
<dbReference type="GO" id="GO:0046872">
    <property type="term" value="F:metal ion binding"/>
    <property type="evidence" value="ECO:0007669"/>
    <property type="project" value="UniProtKB-KW"/>
</dbReference>
<dbReference type="GO" id="GO:0006281">
    <property type="term" value="P:DNA repair"/>
    <property type="evidence" value="ECO:0007669"/>
    <property type="project" value="TreeGrafter"/>
</dbReference>
<name>A0A510V6G2_9CELL</name>
<dbReference type="GO" id="GO:0043138">
    <property type="term" value="F:3'-5' DNA helicase activity"/>
    <property type="evidence" value="ECO:0007669"/>
    <property type="project" value="UniProtKB-EC"/>
</dbReference>
<dbReference type="Pfam" id="PF16124">
    <property type="entry name" value="RecQ_Zn_bind"/>
    <property type="match status" value="1"/>
</dbReference>
<dbReference type="InterPro" id="IPR032284">
    <property type="entry name" value="RecQ_Zn-bd"/>
</dbReference>
<evidence type="ECO:0000256" key="4">
    <source>
        <dbReference type="ARBA" id="ARBA00022801"/>
    </source>
</evidence>
<dbReference type="InterPro" id="IPR011545">
    <property type="entry name" value="DEAD/DEAH_box_helicase_dom"/>
</dbReference>
<dbReference type="AlphaFoldDB" id="A0A510V6G2"/>
<evidence type="ECO:0000256" key="5">
    <source>
        <dbReference type="ARBA" id="ARBA00022806"/>
    </source>
</evidence>
<dbReference type="PANTHER" id="PTHR13710:SF105">
    <property type="entry name" value="ATP-DEPENDENT DNA HELICASE Q1"/>
    <property type="match status" value="1"/>
</dbReference>
<dbReference type="PROSITE" id="PS00690">
    <property type="entry name" value="DEAH_ATP_HELICASE"/>
    <property type="match status" value="1"/>
</dbReference>
<organism evidence="15 16">
    <name type="scientific">Cellulomonas xylanilytica</name>
    <dbReference type="NCBI Taxonomy" id="233583"/>
    <lineage>
        <taxon>Bacteria</taxon>
        <taxon>Bacillati</taxon>
        <taxon>Actinomycetota</taxon>
        <taxon>Actinomycetes</taxon>
        <taxon>Micrococcales</taxon>
        <taxon>Cellulomonadaceae</taxon>
        <taxon>Cellulomonas</taxon>
    </lineage>
</organism>
<dbReference type="CDD" id="cd17920">
    <property type="entry name" value="DEXHc_RecQ"/>
    <property type="match status" value="1"/>
</dbReference>
<dbReference type="InterPro" id="IPR014001">
    <property type="entry name" value="Helicase_ATP-bd"/>
</dbReference>
<dbReference type="Pfam" id="PF00271">
    <property type="entry name" value="Helicase_C"/>
    <property type="match status" value="1"/>
</dbReference>
<protein>
    <recommendedName>
        <fullName evidence="11">ATP-dependent DNA helicase RecQ</fullName>
        <ecNumber evidence="10">5.6.2.4</ecNumber>
    </recommendedName>
    <alternativeName>
        <fullName evidence="12">DNA 3'-5' helicase RecQ</fullName>
    </alternativeName>
</protein>
<evidence type="ECO:0000256" key="6">
    <source>
        <dbReference type="ARBA" id="ARBA00022840"/>
    </source>
</evidence>
<accession>A0A510V6G2</accession>
<dbReference type="GO" id="GO:0030894">
    <property type="term" value="C:replisome"/>
    <property type="evidence" value="ECO:0007669"/>
    <property type="project" value="TreeGrafter"/>
</dbReference>
<dbReference type="Pfam" id="PF00270">
    <property type="entry name" value="DEAD"/>
    <property type="match status" value="1"/>
</dbReference>
<dbReference type="GO" id="GO:0009378">
    <property type="term" value="F:four-way junction helicase activity"/>
    <property type="evidence" value="ECO:0007669"/>
    <property type="project" value="TreeGrafter"/>
</dbReference>
<comment type="similarity">
    <text evidence="1">Belongs to the helicase family. RecQ subfamily.</text>
</comment>
<keyword evidence="4" id="KW-0378">Hydrolase</keyword>
<comment type="caution">
    <text evidence="15">The sequence shown here is derived from an EMBL/GenBank/DDBJ whole genome shotgun (WGS) entry which is preliminary data.</text>
</comment>
<dbReference type="SMART" id="SM00487">
    <property type="entry name" value="DEXDc"/>
    <property type="match status" value="1"/>
</dbReference>
<dbReference type="GO" id="GO:0016787">
    <property type="term" value="F:hydrolase activity"/>
    <property type="evidence" value="ECO:0007669"/>
    <property type="project" value="UniProtKB-KW"/>
</dbReference>
<proteinExistence type="inferred from homology"/>
<comment type="catalytic activity">
    <reaction evidence="9">
        <text>Couples ATP hydrolysis with the unwinding of duplex DNA by translocating in the 3'-5' direction.</text>
        <dbReference type="EC" id="5.6.2.4"/>
    </reaction>
</comment>
<dbReference type="GO" id="GO:0003677">
    <property type="term" value="F:DNA binding"/>
    <property type="evidence" value="ECO:0007669"/>
    <property type="project" value="UniProtKB-KW"/>
</dbReference>